<protein>
    <submittedName>
        <fullName evidence="2">Uncharacterized protein</fullName>
    </submittedName>
</protein>
<reference evidence="2 3" key="1">
    <citation type="submission" date="2015-01" db="EMBL/GenBank/DDBJ databases">
        <title>Genome of allotetraploid Gossypium barbadense reveals genomic plasticity and fiber elongation in cotton evolution.</title>
        <authorList>
            <person name="Chen X."/>
            <person name="Liu X."/>
            <person name="Zhao B."/>
            <person name="Zheng H."/>
            <person name="Hu Y."/>
            <person name="Lu G."/>
            <person name="Yang C."/>
            <person name="Chen J."/>
            <person name="Shan C."/>
            <person name="Zhang L."/>
            <person name="Zhou Y."/>
            <person name="Wang L."/>
            <person name="Guo W."/>
            <person name="Bai Y."/>
            <person name="Ruan J."/>
            <person name="Shangguan X."/>
            <person name="Mao Y."/>
            <person name="Jiang J."/>
            <person name="Zhu Y."/>
            <person name="Lei J."/>
            <person name="Kang H."/>
            <person name="Chen S."/>
            <person name="He X."/>
            <person name="Wang R."/>
            <person name="Wang Y."/>
            <person name="Chen J."/>
            <person name="Wang L."/>
            <person name="Yu S."/>
            <person name="Wang B."/>
            <person name="Wei J."/>
            <person name="Song S."/>
            <person name="Lu X."/>
            <person name="Gao Z."/>
            <person name="Gu W."/>
            <person name="Deng X."/>
            <person name="Ma D."/>
            <person name="Wang S."/>
            <person name="Liang W."/>
            <person name="Fang L."/>
            <person name="Cai C."/>
            <person name="Zhu X."/>
            <person name="Zhou B."/>
            <person name="Zhang Y."/>
            <person name="Chen Z."/>
            <person name="Xu S."/>
            <person name="Zhu R."/>
            <person name="Wang S."/>
            <person name="Zhang T."/>
            <person name="Zhao G."/>
        </authorList>
    </citation>
    <scope>NUCLEOTIDE SEQUENCE [LARGE SCALE GENOMIC DNA]</scope>
    <source>
        <strain evidence="3">cv. Xinhai21</strain>
        <tissue evidence="2">Leaf</tissue>
    </source>
</reference>
<proteinExistence type="predicted"/>
<dbReference type="AlphaFoldDB" id="A0A2P5W6G0"/>
<evidence type="ECO:0000313" key="2">
    <source>
        <dbReference type="EMBL" id="PPR86665.1"/>
    </source>
</evidence>
<gene>
    <name evidence="2" type="ORF">GOBAR_AA34032</name>
</gene>
<dbReference type="EMBL" id="KZ668902">
    <property type="protein sequence ID" value="PPR86665.1"/>
    <property type="molecule type" value="Genomic_DNA"/>
</dbReference>
<evidence type="ECO:0000313" key="3">
    <source>
        <dbReference type="Proteomes" id="UP000239757"/>
    </source>
</evidence>
<organism evidence="2 3">
    <name type="scientific">Gossypium barbadense</name>
    <name type="common">Sea Island cotton</name>
    <name type="synonym">Hibiscus barbadensis</name>
    <dbReference type="NCBI Taxonomy" id="3634"/>
    <lineage>
        <taxon>Eukaryota</taxon>
        <taxon>Viridiplantae</taxon>
        <taxon>Streptophyta</taxon>
        <taxon>Embryophyta</taxon>
        <taxon>Tracheophyta</taxon>
        <taxon>Spermatophyta</taxon>
        <taxon>Magnoliopsida</taxon>
        <taxon>eudicotyledons</taxon>
        <taxon>Gunneridae</taxon>
        <taxon>Pentapetalae</taxon>
        <taxon>rosids</taxon>
        <taxon>malvids</taxon>
        <taxon>Malvales</taxon>
        <taxon>Malvaceae</taxon>
        <taxon>Malvoideae</taxon>
        <taxon>Gossypium</taxon>
    </lineage>
</organism>
<evidence type="ECO:0000256" key="1">
    <source>
        <dbReference type="SAM" id="MobiDB-lite"/>
    </source>
</evidence>
<accession>A0A2P5W6G0</accession>
<feature type="region of interest" description="Disordered" evidence="1">
    <location>
        <begin position="1"/>
        <end position="35"/>
    </location>
</feature>
<sequence>MSHFVKHAANTASTLRRPLGRPTKVRRKEPNEPQTIERLNKRGVDMRSKDIKLVPQLNNKLPQISNRVPQLNRLPQLSYLLPNSSTSCPKRKAHIQEKTNYC</sequence>
<dbReference type="OrthoDB" id="10446592at2759"/>
<dbReference type="Proteomes" id="UP000239757">
    <property type="component" value="Unassembled WGS sequence"/>
</dbReference>
<name>A0A2P5W6G0_GOSBA</name>